<accession>A0A7I8V7A0</accession>
<evidence type="ECO:0000313" key="2">
    <source>
        <dbReference type="Proteomes" id="UP000549394"/>
    </source>
</evidence>
<dbReference type="EMBL" id="CAJFCJ010000001">
    <property type="protein sequence ID" value="CAD5111520.1"/>
    <property type="molecule type" value="Genomic_DNA"/>
</dbReference>
<evidence type="ECO:0000313" key="1">
    <source>
        <dbReference type="EMBL" id="CAD5111520.1"/>
    </source>
</evidence>
<dbReference type="Proteomes" id="UP000549394">
    <property type="component" value="Unassembled WGS sequence"/>
</dbReference>
<comment type="caution">
    <text evidence="1">The sequence shown here is derived from an EMBL/GenBank/DDBJ whole genome shotgun (WGS) entry which is preliminary data.</text>
</comment>
<protein>
    <submittedName>
        <fullName evidence="1">DgyrCDS824</fullName>
    </submittedName>
</protein>
<gene>
    <name evidence="1" type="ORF">DGYR_LOCUS807</name>
</gene>
<sequence length="386" mass="44218">MLLLSINGQKAVSNANINTNTFIKPEAKLWNKCEYTKKSFVPDPKFPPFKSFKVGGEWPLHRLTENNCMEKCDQRQDCFSYIYKVLKETTACFLFNKKFQRNSLNGKNMLNHESGVNYNVIYKEKESCDKCYYERHRFVSIPSEKDANIVAILTSNSTENYGKFQDRCFQTCDNTVPCFSLVLIEKQQMCVLYNRQITKGDFKITEFIDKNDNNCGILWLKKNCNPPEMRIPVKVFFSSGCLGVCSKYQMKEQDLDITALKDNNPKTFLEINGSNLLNCFTLNLSFQDVERKITVIVTPCTRSEHYVIMDFGHGDTVFKSCKPMGSSAKQGEKACVYSCEVEKSTPEMKIRVFDPNNKDFQLSGIEVIKDSQATQLLPGGTSMRKA</sequence>
<dbReference type="AlphaFoldDB" id="A0A7I8V7A0"/>
<organism evidence="1 2">
    <name type="scientific">Dimorphilus gyrociliatus</name>
    <dbReference type="NCBI Taxonomy" id="2664684"/>
    <lineage>
        <taxon>Eukaryota</taxon>
        <taxon>Metazoa</taxon>
        <taxon>Spiralia</taxon>
        <taxon>Lophotrochozoa</taxon>
        <taxon>Annelida</taxon>
        <taxon>Polychaeta</taxon>
        <taxon>Polychaeta incertae sedis</taxon>
        <taxon>Dinophilidae</taxon>
        <taxon>Dimorphilus</taxon>
    </lineage>
</organism>
<proteinExistence type="predicted"/>
<keyword evidence="2" id="KW-1185">Reference proteome</keyword>
<name>A0A7I8V7A0_9ANNE</name>
<reference evidence="1 2" key="1">
    <citation type="submission" date="2020-08" db="EMBL/GenBank/DDBJ databases">
        <authorList>
            <person name="Hejnol A."/>
        </authorList>
    </citation>
    <scope>NUCLEOTIDE SEQUENCE [LARGE SCALE GENOMIC DNA]</scope>
</reference>